<feature type="transmembrane region" description="Helical" evidence="2">
    <location>
        <begin position="77"/>
        <end position="95"/>
    </location>
</feature>
<evidence type="ECO:0000256" key="2">
    <source>
        <dbReference type="SAM" id="Phobius"/>
    </source>
</evidence>
<evidence type="ECO:0000313" key="4">
    <source>
        <dbReference type="EMBL" id="MFF1273965.1"/>
    </source>
</evidence>
<dbReference type="RefSeq" id="WP_388234270.1">
    <property type="nucleotide sequence ID" value="NZ_JBHVZQ010000007.1"/>
</dbReference>
<comment type="caution">
    <text evidence="4">The sequence shown here is derived from an EMBL/GenBank/DDBJ whole genome shotgun (WGS) entry which is preliminary data.</text>
</comment>
<evidence type="ECO:0000313" key="5">
    <source>
        <dbReference type="Proteomes" id="UP001601627"/>
    </source>
</evidence>
<dbReference type="EMBL" id="JBHVZQ010000007">
    <property type="protein sequence ID" value="MFF1273965.1"/>
    <property type="molecule type" value="Genomic_DNA"/>
</dbReference>
<keyword evidence="5" id="KW-1185">Reference proteome</keyword>
<dbReference type="Proteomes" id="UP001601627">
    <property type="component" value="Unassembled WGS sequence"/>
</dbReference>
<proteinExistence type="predicted"/>
<protein>
    <submittedName>
        <fullName evidence="4">DUF6286 domain-containing protein</fullName>
    </submittedName>
</protein>
<feature type="region of interest" description="Disordered" evidence="1">
    <location>
        <begin position="1"/>
        <end position="67"/>
    </location>
</feature>
<feature type="domain" description="DUF6286" evidence="3">
    <location>
        <begin position="136"/>
        <end position="245"/>
    </location>
</feature>
<reference evidence="4 5" key="1">
    <citation type="submission" date="2024-09" db="EMBL/GenBank/DDBJ databases">
        <title>The Natural Products Discovery Center: Release of the First 8490 Sequenced Strains for Exploring Actinobacteria Biosynthetic Diversity.</title>
        <authorList>
            <person name="Kalkreuter E."/>
            <person name="Kautsar S.A."/>
            <person name="Yang D."/>
            <person name="Bader C.D."/>
            <person name="Teijaro C.N."/>
            <person name="Fluegel L."/>
            <person name="Davis C.M."/>
            <person name="Simpson J.R."/>
            <person name="Lauterbach L."/>
            <person name="Steele A.D."/>
            <person name="Gui C."/>
            <person name="Meng S."/>
            <person name="Li G."/>
            <person name="Viehrig K."/>
            <person name="Ye F."/>
            <person name="Su P."/>
            <person name="Kiefer A.F."/>
            <person name="Nichols A."/>
            <person name="Cepeda A.J."/>
            <person name="Yan W."/>
            <person name="Fan B."/>
            <person name="Jiang Y."/>
            <person name="Adhikari A."/>
            <person name="Zheng C.-J."/>
            <person name="Schuster L."/>
            <person name="Cowan T.M."/>
            <person name="Smanski M.J."/>
            <person name="Chevrette M.G."/>
            <person name="De Carvalho L.P.S."/>
            <person name="Shen B."/>
        </authorList>
    </citation>
    <scope>NUCLEOTIDE SEQUENCE [LARGE SCALE GENOMIC DNA]</scope>
    <source>
        <strain evidence="4 5">NPDC058328</strain>
    </source>
</reference>
<evidence type="ECO:0000259" key="3">
    <source>
        <dbReference type="Pfam" id="PF19803"/>
    </source>
</evidence>
<organism evidence="4 5">
    <name type="scientific">Streptomyces marokkonensis</name>
    <dbReference type="NCBI Taxonomy" id="324855"/>
    <lineage>
        <taxon>Bacteria</taxon>
        <taxon>Bacillati</taxon>
        <taxon>Actinomycetota</taxon>
        <taxon>Actinomycetes</taxon>
        <taxon>Kitasatosporales</taxon>
        <taxon>Streptomycetaceae</taxon>
        <taxon>Streptomyces</taxon>
    </lineage>
</organism>
<sequence>MSANPRRQPAGESGLPPEPGRAHPSTDGAPGKDGAPGEYGAPGKDGAPGEDATTAGSTSAVEASGRPRRRFWSTRRIPAALVALLSAAAVGLLLYDVVSVRAGRSAMRWRRRLAEELATRPLDDVWMIVGAAVAMALGLWLFLLAVTPGLRRLLSMRQPSGVPRREEVRAGLDRRAAALVLRDRAVQVPGVQSARVAVGRRKVKARARAHFRDIEDVRADLDSTLGEAVTFLGLAQQPKLTVRVRRPKKG</sequence>
<name>A0ABW6Q427_9ACTN</name>
<evidence type="ECO:0000256" key="1">
    <source>
        <dbReference type="SAM" id="MobiDB-lite"/>
    </source>
</evidence>
<keyword evidence="2" id="KW-1133">Transmembrane helix</keyword>
<keyword evidence="2" id="KW-0812">Transmembrane</keyword>
<feature type="transmembrane region" description="Helical" evidence="2">
    <location>
        <begin position="125"/>
        <end position="147"/>
    </location>
</feature>
<dbReference type="Pfam" id="PF19803">
    <property type="entry name" value="DUF6286"/>
    <property type="match status" value="1"/>
</dbReference>
<accession>A0ABW6Q427</accession>
<gene>
    <name evidence="4" type="ORF">ACFVZC_11245</name>
</gene>
<keyword evidence="2" id="KW-0472">Membrane</keyword>
<dbReference type="InterPro" id="IPR046253">
    <property type="entry name" value="DUF6286"/>
</dbReference>